<keyword evidence="4" id="KW-0133">Cell shape</keyword>
<dbReference type="GO" id="GO:0016755">
    <property type="term" value="F:aminoacyltransferase activity"/>
    <property type="evidence" value="ECO:0007669"/>
    <property type="project" value="InterPro"/>
</dbReference>
<dbReference type="Gene3D" id="3.40.630.30">
    <property type="match status" value="2"/>
</dbReference>
<keyword evidence="6" id="KW-0012">Acyltransferase</keyword>
<dbReference type="Gene3D" id="1.20.58.90">
    <property type="match status" value="1"/>
</dbReference>
<dbReference type="Pfam" id="PF02388">
    <property type="entry name" value="FemAB"/>
    <property type="match status" value="1"/>
</dbReference>
<dbReference type="GO" id="GO:0008360">
    <property type="term" value="P:regulation of cell shape"/>
    <property type="evidence" value="ECO:0007669"/>
    <property type="project" value="UniProtKB-KW"/>
</dbReference>
<keyword evidence="9" id="KW-1185">Reference proteome</keyword>
<keyword evidence="2" id="KW-0963">Cytoplasm</keyword>
<evidence type="ECO:0000256" key="3">
    <source>
        <dbReference type="ARBA" id="ARBA00022679"/>
    </source>
</evidence>
<dbReference type="PANTHER" id="PTHR36174">
    <property type="entry name" value="LIPID II:GLYCINE GLYCYLTRANSFERASE"/>
    <property type="match status" value="1"/>
</dbReference>
<dbReference type="InterPro" id="IPR050644">
    <property type="entry name" value="PG_Glycine_Bridge_Synth"/>
</dbReference>
<dbReference type="OrthoDB" id="2303924at2"/>
<dbReference type="EMBL" id="AEUX02000005">
    <property type="protein sequence ID" value="EHI70296.1"/>
    <property type="molecule type" value="Genomic_DNA"/>
</dbReference>
<dbReference type="Proteomes" id="UP000003330">
    <property type="component" value="Unassembled WGS sequence"/>
</dbReference>
<dbReference type="PANTHER" id="PTHR36174:SF2">
    <property type="entry name" value="AMINOACYLTRANSFERASE FEMA"/>
    <property type="match status" value="1"/>
</dbReference>
<reference evidence="8 9" key="1">
    <citation type="journal article" date="2014" name="Int. J. Syst. Evol. Microbiol.">
        <title>Phylogenomics and the dynamic genome evolution of the genus Streptococcus.</title>
        <authorList>
            <consortium name="The Broad Institute Genome Sequencing Platform"/>
            <person name="Richards V.P."/>
            <person name="Palmer S.R."/>
            <person name="Pavinski Bitar P.D."/>
            <person name="Qin X."/>
            <person name="Weinstock G.M."/>
            <person name="Highlander S.K."/>
            <person name="Town C.D."/>
            <person name="Burne R.A."/>
            <person name="Stanhope M.J."/>
        </authorList>
    </citation>
    <scope>NUCLEOTIDE SEQUENCE [LARGE SCALE GENOMIC DNA]</scope>
    <source>
        <strain evidence="8 9">707-05</strain>
    </source>
</reference>
<name>G5K288_9STRE</name>
<dbReference type="SUPFAM" id="SSF55729">
    <property type="entry name" value="Acyl-CoA N-acyltransferases (Nat)"/>
    <property type="match status" value="2"/>
</dbReference>
<dbReference type="GO" id="GO:0009252">
    <property type="term" value="P:peptidoglycan biosynthetic process"/>
    <property type="evidence" value="ECO:0007669"/>
    <property type="project" value="UniProtKB-KW"/>
</dbReference>
<gene>
    <name evidence="8" type="ORF">STRIC_2497</name>
</gene>
<keyword evidence="5" id="KW-0573">Peptidoglycan synthesis</keyword>
<keyword evidence="7" id="KW-0961">Cell wall biogenesis/degradation</keyword>
<evidence type="ECO:0000256" key="1">
    <source>
        <dbReference type="ARBA" id="ARBA00009943"/>
    </source>
</evidence>
<dbReference type="PROSITE" id="PS51191">
    <property type="entry name" value="FEMABX"/>
    <property type="match status" value="1"/>
</dbReference>
<evidence type="ECO:0000313" key="9">
    <source>
        <dbReference type="Proteomes" id="UP000003330"/>
    </source>
</evidence>
<accession>G5K288</accession>
<proteinExistence type="inferred from homology"/>
<dbReference type="STRING" id="764299.STRIC_2497"/>
<evidence type="ECO:0000256" key="7">
    <source>
        <dbReference type="ARBA" id="ARBA00023316"/>
    </source>
</evidence>
<dbReference type="InterPro" id="IPR016181">
    <property type="entry name" value="Acyl_CoA_acyltransferase"/>
</dbReference>
<organism evidence="8 9">
    <name type="scientific">Streptococcus ictaluri 707-05</name>
    <dbReference type="NCBI Taxonomy" id="764299"/>
    <lineage>
        <taxon>Bacteria</taxon>
        <taxon>Bacillati</taxon>
        <taxon>Bacillota</taxon>
        <taxon>Bacilli</taxon>
        <taxon>Lactobacillales</taxon>
        <taxon>Streptococcaceae</taxon>
        <taxon>Streptococcus</taxon>
    </lineage>
</organism>
<comment type="caution">
    <text evidence="8">The sequence shown here is derived from an EMBL/GenBank/DDBJ whole genome shotgun (WGS) entry which is preliminary data.</text>
</comment>
<evidence type="ECO:0000256" key="5">
    <source>
        <dbReference type="ARBA" id="ARBA00022984"/>
    </source>
</evidence>
<dbReference type="RefSeq" id="WP_008088602.1">
    <property type="nucleotide sequence ID" value="NZ_AEUX02000005.1"/>
</dbReference>
<evidence type="ECO:0000313" key="8">
    <source>
        <dbReference type="EMBL" id="EHI70296.1"/>
    </source>
</evidence>
<dbReference type="GO" id="GO:0071555">
    <property type="term" value="P:cell wall organization"/>
    <property type="evidence" value="ECO:0007669"/>
    <property type="project" value="UniProtKB-KW"/>
</dbReference>
<dbReference type="eggNOG" id="COG2348">
    <property type="taxonomic scope" value="Bacteria"/>
</dbReference>
<dbReference type="AlphaFoldDB" id="G5K288"/>
<comment type="similarity">
    <text evidence="1">Belongs to the FemABX family.</text>
</comment>
<keyword evidence="3" id="KW-0808">Transferase</keyword>
<evidence type="ECO:0000256" key="4">
    <source>
        <dbReference type="ARBA" id="ARBA00022960"/>
    </source>
</evidence>
<sequence length="394" mass="45899">MSLREINKENYVKALQDFNSVPFMQMTEMLEFLERRGYKISYLAYMIDDKVEVLSSLLVIKQFSGYKAEINMGPLYNDEKYLLPFFSELKTYLNKHHYLEFVLKPNRIHSLYDAKGNLLGQEDNSFIDQLLSLGFKFDGLVTDYIDGEPFWHYIKDLSGYDDKTILSSFNSNSKRNIKKAKEYGILIRNVFEKEDIEVFKTIIEETGSRQGFTDKDLDYYITLKETLGEKAELLLAELNVADAIENIVSKITKIESKKEINQNQLEKLYADKKELEKYLACGKEILQIASVLLIYSPTEVTYLFGGSRSEYQKYSAQFLIQYEAMCRTMEAGINRYNFLGISGKFDGSDGVLRFKQNFNGYIERHYGAFRYYPNPTKIQLIKTLKAIKNNIFPK</sequence>
<evidence type="ECO:0000256" key="2">
    <source>
        <dbReference type="ARBA" id="ARBA00022490"/>
    </source>
</evidence>
<evidence type="ECO:0000256" key="6">
    <source>
        <dbReference type="ARBA" id="ARBA00023315"/>
    </source>
</evidence>
<protein>
    <submittedName>
        <fullName evidence="8">FemAB family protein</fullName>
    </submittedName>
</protein>
<dbReference type="InterPro" id="IPR003447">
    <property type="entry name" value="FEMABX"/>
</dbReference>